<keyword evidence="3" id="KW-1185">Reference proteome</keyword>
<protein>
    <recommendedName>
        <fullName evidence="1">Beta-glucuronidase C-terminal domain-containing protein</fullName>
    </recommendedName>
</protein>
<gene>
    <name evidence="2" type="ORF">D9757_008978</name>
</gene>
<comment type="caution">
    <text evidence="2">The sequence shown here is derived from an EMBL/GenBank/DDBJ whole genome shotgun (WGS) entry which is preliminary data.</text>
</comment>
<dbReference type="PANTHER" id="PTHR36183">
    <property type="entry name" value="BETA-GLUCURONIDASE"/>
    <property type="match status" value="1"/>
</dbReference>
<dbReference type="EMBL" id="JAACJN010000095">
    <property type="protein sequence ID" value="KAF5375774.1"/>
    <property type="molecule type" value="Genomic_DNA"/>
</dbReference>
<dbReference type="OrthoDB" id="2796951at2759"/>
<proteinExistence type="predicted"/>
<feature type="domain" description="Beta-glucuronidase C-terminal" evidence="1">
    <location>
        <begin position="290"/>
        <end position="354"/>
    </location>
</feature>
<organism evidence="2 3">
    <name type="scientific">Collybiopsis confluens</name>
    <dbReference type="NCBI Taxonomy" id="2823264"/>
    <lineage>
        <taxon>Eukaryota</taxon>
        <taxon>Fungi</taxon>
        <taxon>Dikarya</taxon>
        <taxon>Basidiomycota</taxon>
        <taxon>Agaricomycotina</taxon>
        <taxon>Agaricomycetes</taxon>
        <taxon>Agaricomycetidae</taxon>
        <taxon>Agaricales</taxon>
        <taxon>Marasmiineae</taxon>
        <taxon>Omphalotaceae</taxon>
        <taxon>Collybiopsis</taxon>
    </lineage>
</organism>
<evidence type="ECO:0000313" key="2">
    <source>
        <dbReference type="EMBL" id="KAF5375774.1"/>
    </source>
</evidence>
<dbReference type="InterPro" id="IPR052974">
    <property type="entry name" value="GH79_Enzymes"/>
</dbReference>
<name>A0A8H5M050_9AGAR</name>
<evidence type="ECO:0000259" key="1">
    <source>
        <dbReference type="Pfam" id="PF16862"/>
    </source>
</evidence>
<accession>A0A8H5M050</accession>
<dbReference type="Proteomes" id="UP000518752">
    <property type="component" value="Unassembled WGS sequence"/>
</dbReference>
<dbReference type="Pfam" id="PF16862">
    <property type="entry name" value="Glyco_hydro_79C"/>
    <property type="match status" value="1"/>
</dbReference>
<evidence type="ECO:0000313" key="3">
    <source>
        <dbReference type="Proteomes" id="UP000518752"/>
    </source>
</evidence>
<dbReference type="InterPro" id="IPR031728">
    <property type="entry name" value="GlcAase_C"/>
</dbReference>
<dbReference type="Gene3D" id="3.20.20.80">
    <property type="entry name" value="Glycosidases"/>
    <property type="match status" value="1"/>
</dbReference>
<sequence length="356" mass="38787">MRRGLDFITYSAAYCPNLSPLLCRIFALAGPSIPAHFMSPPVLSTLLKLLTDLESGPSIYISCWQLSSVPFNDTNWRLGIIERSKQVLGDYLLGFQAANEPDFHIQNPNCLIAPNLATGAWTPEMVWDTGYPTDNCFAQFGSSTPQDGQTKFPNFLNHTSGRALVQPYLNSTAYAQTKGKNFFMMETNTASCGGFARLNDSFGAAPWVLDCSMQMAYGNFSGALLHVGGQNVLYNPFTPPPTNQSTFHQWTIGPIYYSTLILAETFVLSNQSQILDLGANGNNIHTPASAIYEKGNPVRVALFNYITDPSEASDYTASIAIGGGQTGTANGTPSQVKVKYLLAPSVSEKSNITWRQ</sequence>
<reference evidence="2 3" key="1">
    <citation type="journal article" date="2020" name="ISME J.">
        <title>Uncovering the hidden diversity of litter-decomposition mechanisms in mushroom-forming fungi.</title>
        <authorList>
            <person name="Floudas D."/>
            <person name="Bentzer J."/>
            <person name="Ahren D."/>
            <person name="Johansson T."/>
            <person name="Persson P."/>
            <person name="Tunlid A."/>
        </authorList>
    </citation>
    <scope>NUCLEOTIDE SEQUENCE [LARGE SCALE GENOMIC DNA]</scope>
    <source>
        <strain evidence="2 3">CBS 406.79</strain>
    </source>
</reference>
<dbReference type="PANTHER" id="PTHR36183:SF2">
    <property type="entry name" value="BETA-GLUCURONIDASE C-TERMINAL DOMAIN-CONTAINING PROTEIN"/>
    <property type="match status" value="1"/>
</dbReference>
<dbReference type="AlphaFoldDB" id="A0A8H5M050"/>